<keyword evidence="8" id="KW-1185">Reference proteome</keyword>
<evidence type="ECO:0000313" key="8">
    <source>
        <dbReference type="Proteomes" id="UP000076962"/>
    </source>
</evidence>
<dbReference type="SUPFAM" id="SSF52540">
    <property type="entry name" value="P-loop containing nucleoside triphosphate hydrolases"/>
    <property type="match status" value="1"/>
</dbReference>
<evidence type="ECO:0000256" key="4">
    <source>
        <dbReference type="ARBA" id="ARBA00022741"/>
    </source>
</evidence>
<proteinExistence type="inferred from homology"/>
<name>A0A176S3T6_9GAMM</name>
<evidence type="ECO:0000256" key="3">
    <source>
        <dbReference type="ARBA" id="ARBA00022458"/>
    </source>
</evidence>
<dbReference type="InterPro" id="IPR050763">
    <property type="entry name" value="ABC_transporter_ATP-binding"/>
</dbReference>
<keyword evidence="5 7" id="KW-0067">ATP-binding</keyword>
<feature type="domain" description="ABC transporter" evidence="6">
    <location>
        <begin position="19"/>
        <end position="136"/>
    </location>
</feature>
<comment type="caution">
    <text evidence="7">The sequence shown here is derived from an EMBL/GenBank/DDBJ whole genome shotgun (WGS) entry which is preliminary data.</text>
</comment>
<reference evidence="7 8" key="1">
    <citation type="submission" date="2016-05" db="EMBL/GenBank/DDBJ databases">
        <title>Single-cell genome of chain-forming Candidatus Thiomargarita nelsonii and comparison to other large sulfur-oxidizing bacteria.</title>
        <authorList>
            <person name="Winkel M."/>
            <person name="Salman V."/>
            <person name="Woyke T."/>
            <person name="Schulz-Vogt H."/>
            <person name="Richter M."/>
            <person name="Flood B."/>
            <person name="Bailey J."/>
            <person name="Amann R."/>
            <person name="Mussmann M."/>
        </authorList>
    </citation>
    <scope>NUCLEOTIDE SEQUENCE [LARGE SCALE GENOMIC DNA]</scope>
    <source>
        <strain evidence="7 8">THI036</strain>
    </source>
</reference>
<organism evidence="7 8">
    <name type="scientific">Candidatus Thiomargarita nelsonii</name>
    <dbReference type="NCBI Taxonomy" id="1003181"/>
    <lineage>
        <taxon>Bacteria</taxon>
        <taxon>Pseudomonadati</taxon>
        <taxon>Pseudomonadota</taxon>
        <taxon>Gammaproteobacteria</taxon>
        <taxon>Thiotrichales</taxon>
        <taxon>Thiotrichaceae</taxon>
        <taxon>Thiomargarita</taxon>
    </lineage>
</organism>
<protein>
    <submittedName>
        <fullName evidence="7">ABC transporter ATP-binding protein</fullName>
    </submittedName>
</protein>
<sequence length="136" mass="15072">MVAVNFSQVHKHYGNLQALRGVDFEIPKGCFFGLLGPNGAGKSTLINIMAGLVRATQGNVRILGYDVRHQWRQARHALGVVPQELVIDPFFTVSEILRLQSGYFGHGRENQPWLDELLQTLSLSDKANTNSQQLSG</sequence>
<comment type="similarity">
    <text evidence="1">Belongs to the ABC transporter superfamily.</text>
</comment>
<dbReference type="AlphaFoldDB" id="A0A176S3T6"/>
<dbReference type="PANTHER" id="PTHR42711">
    <property type="entry name" value="ABC TRANSPORTER ATP-BINDING PROTEIN"/>
    <property type="match status" value="1"/>
</dbReference>
<dbReference type="EMBL" id="LUTY01000799">
    <property type="protein sequence ID" value="OAD22680.1"/>
    <property type="molecule type" value="Genomic_DNA"/>
</dbReference>
<dbReference type="InterPro" id="IPR003439">
    <property type="entry name" value="ABC_transporter-like_ATP-bd"/>
</dbReference>
<evidence type="ECO:0000256" key="1">
    <source>
        <dbReference type="ARBA" id="ARBA00005417"/>
    </source>
</evidence>
<dbReference type="GO" id="GO:0005524">
    <property type="term" value="F:ATP binding"/>
    <property type="evidence" value="ECO:0007669"/>
    <property type="project" value="UniProtKB-KW"/>
</dbReference>
<evidence type="ECO:0000313" key="7">
    <source>
        <dbReference type="EMBL" id="OAD22680.1"/>
    </source>
</evidence>
<dbReference type="Gene3D" id="3.40.50.300">
    <property type="entry name" value="P-loop containing nucleotide triphosphate hydrolases"/>
    <property type="match status" value="1"/>
</dbReference>
<evidence type="ECO:0000259" key="6">
    <source>
        <dbReference type="Pfam" id="PF00005"/>
    </source>
</evidence>
<dbReference type="InterPro" id="IPR027417">
    <property type="entry name" value="P-loop_NTPase"/>
</dbReference>
<evidence type="ECO:0000256" key="5">
    <source>
        <dbReference type="ARBA" id="ARBA00022840"/>
    </source>
</evidence>
<keyword evidence="2" id="KW-0813">Transport</keyword>
<keyword evidence="3" id="KW-0536">Nodulation</keyword>
<keyword evidence="4" id="KW-0547">Nucleotide-binding</keyword>
<dbReference type="GO" id="GO:0016887">
    <property type="term" value="F:ATP hydrolysis activity"/>
    <property type="evidence" value="ECO:0007669"/>
    <property type="project" value="InterPro"/>
</dbReference>
<gene>
    <name evidence="7" type="ORF">THIOM_001507</name>
</gene>
<dbReference type="Pfam" id="PF00005">
    <property type="entry name" value="ABC_tran"/>
    <property type="match status" value="1"/>
</dbReference>
<feature type="non-terminal residue" evidence="7">
    <location>
        <position position="136"/>
    </location>
</feature>
<dbReference type="Proteomes" id="UP000076962">
    <property type="component" value="Unassembled WGS sequence"/>
</dbReference>
<dbReference type="PANTHER" id="PTHR42711:SF5">
    <property type="entry name" value="ABC TRANSPORTER ATP-BINDING PROTEIN NATA"/>
    <property type="match status" value="1"/>
</dbReference>
<evidence type="ECO:0000256" key="2">
    <source>
        <dbReference type="ARBA" id="ARBA00022448"/>
    </source>
</evidence>
<accession>A0A176S3T6</accession>